<gene>
    <name evidence="1" type="ORF">PUN28_001048</name>
</gene>
<comment type="caution">
    <text evidence="1">The sequence shown here is derived from an EMBL/GenBank/DDBJ whole genome shotgun (WGS) entry which is preliminary data.</text>
</comment>
<reference evidence="1 2" key="1">
    <citation type="submission" date="2023-03" db="EMBL/GenBank/DDBJ databases">
        <title>High recombination rates correlate with genetic variation in Cardiocondyla obscurior ants.</title>
        <authorList>
            <person name="Errbii M."/>
        </authorList>
    </citation>
    <scope>NUCLEOTIDE SEQUENCE [LARGE SCALE GENOMIC DNA]</scope>
    <source>
        <strain evidence="1">Alpha-2009</strain>
        <tissue evidence="1">Whole body</tissue>
    </source>
</reference>
<name>A0AAW2H2N5_9HYME</name>
<proteinExistence type="predicted"/>
<evidence type="ECO:0000313" key="2">
    <source>
        <dbReference type="Proteomes" id="UP001430953"/>
    </source>
</evidence>
<sequence length="120" mass="13891">MFIVFAYTRIGPDPGRRFDTTKRGYVLSATQIFPRARLEIVFSPFILSFFPNFFSVERCWPAGPKVRRCVCPKGDFDQTQSIPLNLHAHPRRALWSIVLVVRMQKFCRAVLVATRLCVEN</sequence>
<accession>A0AAW2H2N5</accession>
<dbReference type="Proteomes" id="UP001430953">
    <property type="component" value="Unassembled WGS sequence"/>
</dbReference>
<protein>
    <submittedName>
        <fullName evidence="1">Uncharacterized protein</fullName>
    </submittedName>
</protein>
<dbReference type="EMBL" id="JADYXP020000001">
    <property type="protein sequence ID" value="KAL0133804.1"/>
    <property type="molecule type" value="Genomic_DNA"/>
</dbReference>
<keyword evidence="2" id="KW-1185">Reference proteome</keyword>
<dbReference type="AlphaFoldDB" id="A0AAW2H2N5"/>
<evidence type="ECO:0000313" key="1">
    <source>
        <dbReference type="EMBL" id="KAL0133804.1"/>
    </source>
</evidence>
<organism evidence="1 2">
    <name type="scientific">Cardiocondyla obscurior</name>
    <dbReference type="NCBI Taxonomy" id="286306"/>
    <lineage>
        <taxon>Eukaryota</taxon>
        <taxon>Metazoa</taxon>
        <taxon>Ecdysozoa</taxon>
        <taxon>Arthropoda</taxon>
        <taxon>Hexapoda</taxon>
        <taxon>Insecta</taxon>
        <taxon>Pterygota</taxon>
        <taxon>Neoptera</taxon>
        <taxon>Endopterygota</taxon>
        <taxon>Hymenoptera</taxon>
        <taxon>Apocrita</taxon>
        <taxon>Aculeata</taxon>
        <taxon>Formicoidea</taxon>
        <taxon>Formicidae</taxon>
        <taxon>Myrmicinae</taxon>
        <taxon>Cardiocondyla</taxon>
    </lineage>
</organism>